<evidence type="ECO:0000313" key="5">
    <source>
        <dbReference type="EMBL" id="KUK46695.1"/>
    </source>
</evidence>
<dbReference type="AlphaFoldDB" id="A0A101FY97"/>
<dbReference type="Proteomes" id="UP000064249">
    <property type="component" value="Unassembled WGS sequence"/>
</dbReference>
<gene>
    <name evidence="5" type="ORF">XD73_0437</name>
</gene>
<keyword evidence="3 5" id="KW-0808">Transferase</keyword>
<dbReference type="Gene3D" id="3.30.1330.30">
    <property type="match status" value="1"/>
</dbReference>
<dbReference type="SUPFAM" id="SSF75217">
    <property type="entry name" value="alpha/beta knot"/>
    <property type="match status" value="1"/>
</dbReference>
<dbReference type="SMART" id="SM00967">
    <property type="entry name" value="SpoU_sub_bind"/>
    <property type="match status" value="1"/>
</dbReference>
<dbReference type="InterPro" id="IPR029028">
    <property type="entry name" value="Alpha/beta_knot_MTases"/>
</dbReference>
<dbReference type="GO" id="GO:0003723">
    <property type="term" value="F:RNA binding"/>
    <property type="evidence" value="ECO:0007669"/>
    <property type="project" value="InterPro"/>
</dbReference>
<dbReference type="InterPro" id="IPR013123">
    <property type="entry name" value="SpoU_subst-bd"/>
</dbReference>
<dbReference type="InterPro" id="IPR001537">
    <property type="entry name" value="SpoU_MeTrfase"/>
</dbReference>
<proteinExistence type="inferred from homology"/>
<evidence type="ECO:0000256" key="3">
    <source>
        <dbReference type="ARBA" id="ARBA00022679"/>
    </source>
</evidence>
<dbReference type="CDD" id="cd18103">
    <property type="entry name" value="SpoU-like_RlmB"/>
    <property type="match status" value="1"/>
</dbReference>
<comment type="similarity">
    <text evidence="1">Belongs to the class IV-like SAM-binding methyltransferase superfamily. RNA methyltransferase TrmH family.</text>
</comment>
<accession>A0A101FY97</accession>
<dbReference type="PANTHER" id="PTHR46429">
    <property type="entry name" value="23S RRNA (GUANOSINE-2'-O-)-METHYLTRANSFERASE RLMB"/>
    <property type="match status" value="1"/>
</dbReference>
<dbReference type="Gene3D" id="3.40.1280.10">
    <property type="match status" value="1"/>
</dbReference>
<dbReference type="SUPFAM" id="SSF55315">
    <property type="entry name" value="L30e-like"/>
    <property type="match status" value="1"/>
</dbReference>
<dbReference type="Pfam" id="PF00588">
    <property type="entry name" value="SpoU_methylase"/>
    <property type="match status" value="1"/>
</dbReference>
<organism evidence="5 6">
    <name type="scientific">Anaerolinea thermophila</name>
    <dbReference type="NCBI Taxonomy" id="167964"/>
    <lineage>
        <taxon>Bacteria</taxon>
        <taxon>Bacillati</taxon>
        <taxon>Chloroflexota</taxon>
        <taxon>Anaerolineae</taxon>
        <taxon>Anaerolineales</taxon>
        <taxon>Anaerolineaceae</taxon>
        <taxon>Anaerolinea</taxon>
    </lineage>
</organism>
<sequence>MKEWISGRNPVYETLRAGRREVFRLWLAEGNREQGHLQEIVTLARQQKIAVEVQPRLKLNEIYANNQGVALQVGGYRYASLPEMLALARTRVEQPFILLLDLIQDPQNLGTLLRSAEGLGVHGVVIPSSRAAEVTPAVVTASSGACEHLLITQMNLAQAADRLKDQQVWIYGLEFSEKAQPIEQVDFRGGVGLVVGSEGGGLRHLVREKCDQLVALPRLGKVDSLNAAVAGSIALYVIHTKRVEERC</sequence>
<keyword evidence="2 5" id="KW-0489">Methyltransferase</keyword>
<feature type="domain" description="RNA 2-O ribose methyltransferase substrate binding" evidence="4">
    <location>
        <begin position="4"/>
        <end position="79"/>
    </location>
</feature>
<reference evidence="5 6" key="1">
    <citation type="journal article" date="2015" name="MBio">
        <title>Genome-Resolved Metagenomic Analysis Reveals Roles for Candidate Phyla and Other Microbial Community Members in Biogeochemical Transformations in Oil Reservoirs.</title>
        <authorList>
            <person name="Hu P."/>
            <person name="Tom L."/>
            <person name="Singh A."/>
            <person name="Thomas B.C."/>
            <person name="Baker B.J."/>
            <person name="Piceno Y.M."/>
            <person name="Andersen G.L."/>
            <person name="Banfield J.F."/>
        </authorList>
    </citation>
    <scope>NUCLEOTIDE SEQUENCE [LARGE SCALE GENOMIC DNA]</scope>
    <source>
        <strain evidence="5">46_16</strain>
    </source>
</reference>
<dbReference type="PANTHER" id="PTHR46429:SF1">
    <property type="entry name" value="23S RRNA (GUANOSINE-2'-O-)-METHYLTRANSFERASE RLMB"/>
    <property type="match status" value="1"/>
</dbReference>
<dbReference type="InterPro" id="IPR029064">
    <property type="entry name" value="Ribosomal_eL30-like_sf"/>
</dbReference>
<dbReference type="GO" id="GO:0005829">
    <property type="term" value="C:cytosol"/>
    <property type="evidence" value="ECO:0007669"/>
    <property type="project" value="TreeGrafter"/>
</dbReference>
<evidence type="ECO:0000256" key="2">
    <source>
        <dbReference type="ARBA" id="ARBA00022603"/>
    </source>
</evidence>
<dbReference type="GO" id="GO:0032259">
    <property type="term" value="P:methylation"/>
    <property type="evidence" value="ECO:0007669"/>
    <property type="project" value="UniProtKB-KW"/>
</dbReference>
<evidence type="ECO:0000313" key="6">
    <source>
        <dbReference type="Proteomes" id="UP000064249"/>
    </source>
</evidence>
<dbReference type="NCBIfam" id="TIGR00186">
    <property type="entry name" value="rRNA_methyl_3"/>
    <property type="match status" value="1"/>
</dbReference>
<comment type="caution">
    <text evidence="5">The sequence shown here is derived from an EMBL/GenBank/DDBJ whole genome shotgun (WGS) entry which is preliminary data.</text>
</comment>
<evidence type="ECO:0000259" key="4">
    <source>
        <dbReference type="SMART" id="SM00967"/>
    </source>
</evidence>
<dbReference type="GO" id="GO:0006396">
    <property type="term" value="P:RNA processing"/>
    <property type="evidence" value="ECO:0007669"/>
    <property type="project" value="InterPro"/>
</dbReference>
<dbReference type="GO" id="GO:0008173">
    <property type="term" value="F:RNA methyltransferase activity"/>
    <property type="evidence" value="ECO:0007669"/>
    <property type="project" value="InterPro"/>
</dbReference>
<dbReference type="Pfam" id="PF08032">
    <property type="entry name" value="SpoU_sub_bind"/>
    <property type="match status" value="1"/>
</dbReference>
<dbReference type="EMBL" id="LGFU01000012">
    <property type="protein sequence ID" value="KUK46695.1"/>
    <property type="molecule type" value="Genomic_DNA"/>
</dbReference>
<dbReference type="InterPro" id="IPR004441">
    <property type="entry name" value="rRNA_MeTrfase_TrmH"/>
</dbReference>
<evidence type="ECO:0000256" key="1">
    <source>
        <dbReference type="ARBA" id="ARBA00007228"/>
    </source>
</evidence>
<name>A0A101FY97_9CHLR</name>
<dbReference type="InterPro" id="IPR029026">
    <property type="entry name" value="tRNA_m1G_MTases_N"/>
</dbReference>
<protein>
    <submittedName>
        <fullName evidence="5">RNA methyltransferase</fullName>
    </submittedName>
</protein>